<reference evidence="4 5" key="1">
    <citation type="journal article" date="2008" name="Chem. Biol. Interact.">
        <title>Extending the Bacillus cereus group genomics to putative food-borne pathogens of different toxicity.</title>
        <authorList>
            <person name="Lapidus A."/>
            <person name="Goltsman E."/>
            <person name="Auger S."/>
            <person name="Galleron N."/>
            <person name="Segurens B."/>
            <person name="Dossat C."/>
            <person name="Land M.L."/>
            <person name="Broussolle V."/>
            <person name="Brillard J."/>
            <person name="Guinebretiere M.H."/>
            <person name="Sanchis V."/>
            <person name="Nguen-The C."/>
            <person name="Lereclus D."/>
            <person name="Richardson P."/>
            <person name="Wincker P."/>
            <person name="Weissenbach J."/>
            <person name="Ehrlich S.D."/>
            <person name="Sorokin A."/>
        </authorList>
    </citation>
    <scope>NUCLEOTIDE SEQUENCE [LARGE SCALE GENOMIC DNA]</scope>
    <source>
        <strain evidence="5">DSM 22905 / CIP 110041 / 391-98 / NVH 391-98</strain>
    </source>
</reference>
<evidence type="ECO:0000313" key="5">
    <source>
        <dbReference type="Proteomes" id="UP000002300"/>
    </source>
</evidence>
<feature type="compositionally biased region" description="Basic residues" evidence="2">
    <location>
        <begin position="345"/>
        <end position="354"/>
    </location>
</feature>
<dbReference type="EMBL" id="CP000764">
    <property type="protein sequence ID" value="ABS23834.1"/>
    <property type="molecule type" value="Genomic_DNA"/>
</dbReference>
<dbReference type="RefSeq" id="WP_012096091.1">
    <property type="nucleotide sequence ID" value="NC_009674.1"/>
</dbReference>
<dbReference type="GeneID" id="33899284"/>
<dbReference type="Gene3D" id="1.20.120.20">
    <property type="entry name" value="Apolipoprotein"/>
    <property type="match status" value="1"/>
</dbReference>
<feature type="chain" id="PRO_5002709633" description="Chromosome partition protein Smc" evidence="3">
    <location>
        <begin position="24"/>
        <end position="354"/>
    </location>
</feature>
<keyword evidence="3" id="KW-0732">Signal</keyword>
<evidence type="ECO:0000256" key="2">
    <source>
        <dbReference type="SAM" id="MobiDB-lite"/>
    </source>
</evidence>
<protein>
    <recommendedName>
        <fullName evidence="6">Chromosome partition protein Smc</fullName>
    </recommendedName>
</protein>
<feature type="coiled-coil region" evidence="1">
    <location>
        <begin position="280"/>
        <end position="329"/>
    </location>
</feature>
<feature type="coiled-coil region" evidence="1">
    <location>
        <begin position="35"/>
        <end position="62"/>
    </location>
</feature>
<evidence type="ECO:0000256" key="3">
    <source>
        <dbReference type="SAM" id="SignalP"/>
    </source>
</evidence>
<feature type="signal peptide" evidence="3">
    <location>
        <begin position="1"/>
        <end position="23"/>
    </location>
</feature>
<evidence type="ECO:0000256" key="1">
    <source>
        <dbReference type="SAM" id="Coils"/>
    </source>
</evidence>
<evidence type="ECO:0008006" key="6">
    <source>
        <dbReference type="Google" id="ProtNLM"/>
    </source>
</evidence>
<accession>A7GUM6</accession>
<dbReference type="Proteomes" id="UP000002300">
    <property type="component" value="Chromosome"/>
</dbReference>
<dbReference type="STRING" id="315749.Bcer98_3637"/>
<proteinExistence type="predicted"/>
<dbReference type="AlphaFoldDB" id="A7GUM6"/>
<feature type="region of interest" description="Disordered" evidence="2">
    <location>
        <begin position="332"/>
        <end position="354"/>
    </location>
</feature>
<keyword evidence="1" id="KW-0175">Coiled coil</keyword>
<keyword evidence="5" id="KW-1185">Reference proteome</keyword>
<organism evidence="4 5">
    <name type="scientific">Bacillus cytotoxicus (strain DSM 22905 / CIP 110041 / 391-98 / NVH 391-98)</name>
    <dbReference type="NCBI Taxonomy" id="315749"/>
    <lineage>
        <taxon>Bacteria</taxon>
        <taxon>Bacillati</taxon>
        <taxon>Bacillota</taxon>
        <taxon>Bacilli</taxon>
        <taxon>Bacillales</taxon>
        <taxon>Bacillaceae</taxon>
        <taxon>Bacillus</taxon>
        <taxon>Bacillus cereus group</taxon>
    </lineage>
</organism>
<gene>
    <name evidence="4" type="ordered locus">Bcer98_3637</name>
</gene>
<sequence length="354" mass="40183">MALGTLKGIVLMSALVGSSIAGTATVLKWTGDEKLKQMQLAMEQAKQEVVKANQKLKTVFDKFTTLKTEADKKLNDANTTIEDKLEYINWLDTELTAIEDAIKGFETTFEEKDQIIEELKQLKDLDQTKKNELQKQIENLRKNLEDKGILTEKQKDRIEKLKELLKKEQDQITTGDIDKVTQIMEEIDKEQKEDLLVKPEDKKEIDSLFEKVKKDTKDITSQKELEEKITKIVGNDKTGDVTALMKEITDESLKEPTDLLEKIRGLLEKDGTSGQDKNSIQQIKNEITTLRQSLTEANVNTEAAAKDIADKLKEVLDNVQQAIQENAIKDLDPSLPEIIDSENKSKRRQGTPNQ</sequence>
<dbReference type="KEGG" id="bcy:Bcer98_3637"/>
<feature type="coiled-coil region" evidence="1">
    <location>
        <begin position="112"/>
        <end position="171"/>
    </location>
</feature>
<evidence type="ECO:0000313" key="4">
    <source>
        <dbReference type="EMBL" id="ABS23834.1"/>
    </source>
</evidence>
<dbReference type="HOGENOM" id="CLU_782235_0_0_9"/>
<name>A7GUM6_BACCN</name>